<feature type="transmembrane region" description="Helical" evidence="7">
    <location>
        <begin position="182"/>
        <end position="199"/>
    </location>
</feature>
<sequence>MFHSIARTVIAHPWRVVCLWVIAAAAVIVLAPSLDDYTTGNQQSFLPGSFESVQAQDAGNTYFPAQSGGTGSLVVVRADGAPLNPADQATATGLAATLQGEAIPGVLAVQATPQSLSPDGRTVALSVAFDGQPGEDQVNEAVSAVRADADTALQGTGLTSGLTGNAAIQVDTTSAYDDAEKIITVATVILILALLGLIFRSPIIAVIPVVVIGVVLGVVTGLTALLADLLGFQVSTSLQSILVVVLFGIGTDYIVFLLFRYREHLRRGEPHGQALATSAGVVGRVVASSALTVIGAFAALLLAKLESLSTLAPGLIVAVAVMLVTALTLVPAIFTLLGRHLFWPWGPGHDSRHSPFARVGALVALRPLVVALGVGLMLIVLTVFAGGFKSTYNTLDELPDSTSSQQAFTTLGESFPAGALSPTQVFVVGAGGPLDPAALNALAAKLSGVPGVSSVAPPKPSQDGTAAMINVVLQDDPYSNAALDLVEGPLRDAAHGSVPGAEVLVGGQTSTFVDVRAQLGADTARVFPVAAVIIAVILALLLTAILAPLNLLVCVALTFTATLGAVVLLYLHALGYAGIDFSIPIVLYLFVVAIGTDYNILIAARLHEEFRGGHDPRTAARIAITNDAPTVAAAGIILACTFASLMLTGIANLAELGFGVAAGIVIAAFAMAPLLVPALSALEGRPFWWPTRRSVDRDAVGVSPRP</sequence>
<evidence type="ECO:0000256" key="1">
    <source>
        <dbReference type="ARBA" id="ARBA00004651"/>
    </source>
</evidence>
<feature type="transmembrane region" description="Helical" evidence="7">
    <location>
        <begin position="239"/>
        <end position="261"/>
    </location>
</feature>
<dbReference type="EMBL" id="JBHTCS010000001">
    <property type="protein sequence ID" value="MFC7446362.1"/>
    <property type="molecule type" value="Genomic_DNA"/>
</dbReference>
<evidence type="ECO:0000313" key="9">
    <source>
        <dbReference type="EMBL" id="MFC7446362.1"/>
    </source>
</evidence>
<dbReference type="RefSeq" id="WP_378400447.1">
    <property type="nucleotide sequence ID" value="NZ_JBHTCS010000001.1"/>
</dbReference>
<keyword evidence="5 7" id="KW-1133">Transmembrane helix</keyword>
<feature type="transmembrane region" description="Helical" evidence="7">
    <location>
        <begin position="628"/>
        <end position="650"/>
    </location>
</feature>
<comment type="subcellular location">
    <subcellularLocation>
        <location evidence="1">Cell membrane</location>
        <topology evidence="1">Multi-pass membrane protein</topology>
    </subcellularLocation>
</comment>
<dbReference type="PROSITE" id="PS50156">
    <property type="entry name" value="SSD"/>
    <property type="match status" value="1"/>
</dbReference>
<evidence type="ECO:0000256" key="6">
    <source>
        <dbReference type="ARBA" id="ARBA00023136"/>
    </source>
</evidence>
<gene>
    <name evidence="9" type="ORF">ACFQS9_00505</name>
</gene>
<feature type="transmembrane region" description="Helical" evidence="7">
    <location>
        <begin position="656"/>
        <end position="682"/>
    </location>
</feature>
<feature type="transmembrane region" description="Helical" evidence="7">
    <location>
        <begin position="585"/>
        <end position="607"/>
    </location>
</feature>
<keyword evidence="6 7" id="KW-0472">Membrane</keyword>
<evidence type="ECO:0000256" key="5">
    <source>
        <dbReference type="ARBA" id="ARBA00022989"/>
    </source>
</evidence>
<evidence type="ECO:0000256" key="4">
    <source>
        <dbReference type="ARBA" id="ARBA00022692"/>
    </source>
</evidence>
<dbReference type="Gene3D" id="1.20.1640.10">
    <property type="entry name" value="Multidrug efflux transporter AcrB transmembrane domain"/>
    <property type="match status" value="2"/>
</dbReference>
<dbReference type="SUPFAM" id="SSF82866">
    <property type="entry name" value="Multidrug efflux transporter AcrB transmembrane domain"/>
    <property type="match status" value="2"/>
</dbReference>
<dbReference type="InterPro" id="IPR050545">
    <property type="entry name" value="Mycobact_MmpL"/>
</dbReference>
<feature type="transmembrane region" description="Helical" evidence="7">
    <location>
        <begin position="551"/>
        <end position="573"/>
    </location>
</feature>
<dbReference type="PANTHER" id="PTHR33406:SF6">
    <property type="entry name" value="MEMBRANE PROTEIN YDGH-RELATED"/>
    <property type="match status" value="1"/>
</dbReference>
<evidence type="ECO:0000256" key="2">
    <source>
        <dbReference type="ARBA" id="ARBA00010157"/>
    </source>
</evidence>
<evidence type="ECO:0000256" key="3">
    <source>
        <dbReference type="ARBA" id="ARBA00022475"/>
    </source>
</evidence>
<feature type="transmembrane region" description="Helical" evidence="7">
    <location>
        <begin position="359"/>
        <end position="385"/>
    </location>
</feature>
<feature type="transmembrane region" description="Helical" evidence="7">
    <location>
        <begin position="281"/>
        <end position="303"/>
    </location>
</feature>
<keyword evidence="10" id="KW-1185">Reference proteome</keyword>
<comment type="similarity">
    <text evidence="2">Belongs to the resistance-nodulation-cell division (RND) (TC 2.A.6) family. MmpL subfamily.</text>
</comment>
<comment type="caution">
    <text evidence="9">The sequence shown here is derived from an EMBL/GenBank/DDBJ whole genome shotgun (WGS) entry which is preliminary data.</text>
</comment>
<keyword evidence="4 7" id="KW-0812">Transmembrane</keyword>
<evidence type="ECO:0000256" key="7">
    <source>
        <dbReference type="SAM" id="Phobius"/>
    </source>
</evidence>
<dbReference type="PANTHER" id="PTHR33406">
    <property type="entry name" value="MEMBRANE PROTEIN MJ1562-RELATED"/>
    <property type="match status" value="1"/>
</dbReference>
<evidence type="ECO:0000259" key="8">
    <source>
        <dbReference type="PROSITE" id="PS50156"/>
    </source>
</evidence>
<accession>A0ABW2RRK1</accession>
<feature type="transmembrane region" description="Helical" evidence="7">
    <location>
        <begin position="315"/>
        <end position="338"/>
    </location>
</feature>
<evidence type="ECO:0000313" key="10">
    <source>
        <dbReference type="Proteomes" id="UP001596484"/>
    </source>
</evidence>
<dbReference type="Pfam" id="PF03176">
    <property type="entry name" value="MMPL"/>
    <property type="match status" value="2"/>
</dbReference>
<name>A0ABW2RRK1_9NOCA</name>
<feature type="transmembrane region" description="Helical" evidence="7">
    <location>
        <begin position="12"/>
        <end position="31"/>
    </location>
</feature>
<proteinExistence type="inferred from homology"/>
<organism evidence="9 10">
    <name type="scientific">Rhodococcus daqingensis</name>
    <dbReference type="NCBI Taxonomy" id="2479363"/>
    <lineage>
        <taxon>Bacteria</taxon>
        <taxon>Bacillati</taxon>
        <taxon>Actinomycetota</taxon>
        <taxon>Actinomycetes</taxon>
        <taxon>Mycobacteriales</taxon>
        <taxon>Nocardiaceae</taxon>
        <taxon>Rhodococcus</taxon>
    </lineage>
</organism>
<dbReference type="InterPro" id="IPR004869">
    <property type="entry name" value="MMPL_dom"/>
</dbReference>
<dbReference type="InterPro" id="IPR000731">
    <property type="entry name" value="SSD"/>
</dbReference>
<feature type="domain" description="SSD" evidence="8">
    <location>
        <begin position="226"/>
        <end position="336"/>
    </location>
</feature>
<feature type="transmembrane region" description="Helical" evidence="7">
    <location>
        <begin position="206"/>
        <end position="227"/>
    </location>
</feature>
<dbReference type="Proteomes" id="UP001596484">
    <property type="component" value="Unassembled WGS sequence"/>
</dbReference>
<feature type="transmembrane region" description="Helical" evidence="7">
    <location>
        <begin position="526"/>
        <end position="546"/>
    </location>
</feature>
<reference evidence="10" key="1">
    <citation type="journal article" date="2019" name="Int. J. Syst. Evol. Microbiol.">
        <title>The Global Catalogue of Microorganisms (GCM) 10K type strain sequencing project: providing services to taxonomists for standard genome sequencing and annotation.</title>
        <authorList>
            <consortium name="The Broad Institute Genomics Platform"/>
            <consortium name="The Broad Institute Genome Sequencing Center for Infectious Disease"/>
            <person name="Wu L."/>
            <person name="Ma J."/>
        </authorList>
    </citation>
    <scope>NUCLEOTIDE SEQUENCE [LARGE SCALE GENOMIC DNA]</scope>
    <source>
        <strain evidence="10">ICMP 19430</strain>
    </source>
</reference>
<protein>
    <submittedName>
        <fullName evidence="9">MMPL family transporter</fullName>
    </submittedName>
</protein>
<keyword evidence="3" id="KW-1003">Cell membrane</keyword>